<dbReference type="EMBL" id="CP024333">
    <property type="protein sequence ID" value="ATQ15893.1"/>
    <property type="molecule type" value="Genomic_DNA"/>
</dbReference>
<dbReference type="RefSeq" id="WP_025443656.1">
    <property type="nucleotide sequence ID" value="NZ_AP024371.1"/>
</dbReference>
<dbReference type="Proteomes" id="UP000230633">
    <property type="component" value="Chromosome"/>
</dbReference>
<dbReference type="Proteomes" id="UP000291995">
    <property type="component" value="Chromosome"/>
</dbReference>
<feature type="compositionally biased region" description="Basic and acidic residues" evidence="1">
    <location>
        <begin position="142"/>
        <end position="151"/>
    </location>
</feature>
<name>A0AAP8YTS4_9SPIR</name>
<keyword evidence="4" id="KW-1185">Reference proteome</keyword>
<evidence type="ECO:0000313" key="4">
    <source>
        <dbReference type="Proteomes" id="UP000230633"/>
    </source>
</evidence>
<dbReference type="AlphaFoldDB" id="A0AAP8YTS4"/>
<gene>
    <name evidence="2" type="ORF">CNO13_01650</name>
    <name evidence="3" type="ORF">EZU67_01650</name>
</gene>
<organism evidence="3 5">
    <name type="scientific">Borrelia miyamotoi</name>
    <dbReference type="NCBI Taxonomy" id="47466"/>
    <lineage>
        <taxon>Bacteria</taxon>
        <taxon>Pseudomonadati</taxon>
        <taxon>Spirochaetota</taxon>
        <taxon>Spirochaetia</taxon>
        <taxon>Spirochaetales</taxon>
        <taxon>Borreliaceae</taxon>
        <taxon>Borrelia</taxon>
    </lineage>
</organism>
<protein>
    <submittedName>
        <fullName evidence="3">Uncharacterized protein</fullName>
    </submittedName>
</protein>
<evidence type="ECO:0000313" key="2">
    <source>
        <dbReference type="EMBL" id="ATQ15893.1"/>
    </source>
</evidence>
<proteinExistence type="predicted"/>
<reference evidence="5" key="1">
    <citation type="submission" date="2019-03" db="EMBL/GenBank/DDBJ databases">
        <title>Whole genome sequencing of Borrelia miyamotoi strains isolated at the Russian territory.</title>
        <authorList>
            <person name="Kuleshov K.V."/>
            <person name="Platonov A.E."/>
            <person name="Goptar I.A."/>
            <person name="Shipulin G.A."/>
            <person name="Markelov M.L."/>
            <person name="Koetsveld J."/>
            <person name="Kolyasnikova N.M."/>
            <person name="Sarksyan D.S."/>
            <person name="Toporkova M.G."/>
            <person name="Hovius J.W."/>
        </authorList>
    </citation>
    <scope>NUCLEOTIDE SEQUENCE [LARGE SCALE GENOMIC DNA]</scope>
    <source>
        <strain evidence="5">Yekat-76</strain>
    </source>
</reference>
<accession>A0AAP8YTS4</accession>
<reference evidence="3" key="2">
    <citation type="submission" date="2022-12" db="EMBL/GenBank/DDBJ databases">
        <title>Whole genome sequencing of Borrelia miyamotoi strains isolated at the Russian territory.</title>
        <authorList>
            <person name="Kuleshov K.V."/>
            <person name="Platonov A.E."/>
            <person name="Goptar I.A."/>
            <person name="Shipulin G.A."/>
            <person name="Markelov M.L."/>
            <person name="Koetsveld J."/>
            <person name="Kolyasnikova N.M."/>
            <person name="Sarksyan D.S."/>
            <person name="Toporkova M.G."/>
            <person name="Hovius J.W."/>
        </authorList>
    </citation>
    <scope>NUCLEOTIDE SEQUENCE</scope>
    <source>
        <strain evidence="2 4">Yekat-1</strain>
        <strain evidence="3">Yekat-76</strain>
    </source>
</reference>
<feature type="region of interest" description="Disordered" evidence="1">
    <location>
        <begin position="131"/>
        <end position="151"/>
    </location>
</feature>
<sequence length="151" mass="17819">MKIPKNYIPGTNPYKSLPKKPIIESNKKISKKQEKINSEIMSSQERILKLYMKRLQKKEQMMLQNFIMEGHKVGSKIFNNLPKNLKEIITIMNIESLKVLLKNTKNPIKKLYIKFSNWTLNKLLKSLDNSNINQNKKMSKKNTKEQKTKNK</sequence>
<dbReference type="EMBL" id="CP036557">
    <property type="protein sequence ID" value="QBK61879.1"/>
    <property type="molecule type" value="Genomic_DNA"/>
</dbReference>
<dbReference type="GeneID" id="75118229"/>
<evidence type="ECO:0000256" key="1">
    <source>
        <dbReference type="SAM" id="MobiDB-lite"/>
    </source>
</evidence>
<evidence type="ECO:0000313" key="3">
    <source>
        <dbReference type="EMBL" id="QBK61879.1"/>
    </source>
</evidence>
<evidence type="ECO:0000313" key="5">
    <source>
        <dbReference type="Proteomes" id="UP000291995"/>
    </source>
</evidence>